<dbReference type="EMBL" id="JASPKY010000500">
    <property type="protein sequence ID" value="KAK9694869.1"/>
    <property type="molecule type" value="Genomic_DNA"/>
</dbReference>
<dbReference type="GO" id="GO:0006869">
    <property type="term" value="P:lipid transport"/>
    <property type="evidence" value="ECO:0007669"/>
    <property type="project" value="InterPro"/>
</dbReference>
<dbReference type="GO" id="GO:0008429">
    <property type="term" value="F:phosphatidylethanolamine binding"/>
    <property type="evidence" value="ECO:0007669"/>
    <property type="project" value="TreeGrafter"/>
</dbReference>
<dbReference type="FunFam" id="2.60.40.150:FF:000093">
    <property type="entry name" value="Extended synaptotagmin 3"/>
    <property type="match status" value="1"/>
</dbReference>
<dbReference type="InterPro" id="IPR000008">
    <property type="entry name" value="C2_dom"/>
</dbReference>
<dbReference type="Proteomes" id="UP001458880">
    <property type="component" value="Unassembled WGS sequence"/>
</dbReference>
<organism evidence="3 4">
    <name type="scientific">Popillia japonica</name>
    <name type="common">Japanese beetle</name>
    <dbReference type="NCBI Taxonomy" id="7064"/>
    <lineage>
        <taxon>Eukaryota</taxon>
        <taxon>Metazoa</taxon>
        <taxon>Ecdysozoa</taxon>
        <taxon>Arthropoda</taxon>
        <taxon>Hexapoda</taxon>
        <taxon>Insecta</taxon>
        <taxon>Pterygota</taxon>
        <taxon>Neoptera</taxon>
        <taxon>Endopterygota</taxon>
        <taxon>Coleoptera</taxon>
        <taxon>Polyphaga</taxon>
        <taxon>Scarabaeiformia</taxon>
        <taxon>Scarabaeidae</taxon>
        <taxon>Rutelinae</taxon>
        <taxon>Popillia</taxon>
    </lineage>
</organism>
<dbReference type="GO" id="GO:0035091">
    <property type="term" value="F:phosphatidylinositol binding"/>
    <property type="evidence" value="ECO:0007669"/>
    <property type="project" value="TreeGrafter"/>
</dbReference>
<dbReference type="InterPro" id="IPR051634">
    <property type="entry name" value="Extended_Synaptotagmin"/>
</dbReference>
<proteinExistence type="predicted"/>
<feature type="compositionally biased region" description="Polar residues" evidence="1">
    <location>
        <begin position="27"/>
        <end position="40"/>
    </location>
</feature>
<dbReference type="GO" id="GO:0031210">
    <property type="term" value="F:phosphatidylcholine binding"/>
    <property type="evidence" value="ECO:0007669"/>
    <property type="project" value="TreeGrafter"/>
</dbReference>
<dbReference type="PANTHER" id="PTHR45761">
    <property type="entry name" value="EXTENDED SYNAPTOTAGMIN-LIKE PROTEIN 2, ISOFORM C"/>
    <property type="match status" value="1"/>
</dbReference>
<dbReference type="InterPro" id="IPR037752">
    <property type="entry name" value="C2C_KIAA1228"/>
</dbReference>
<dbReference type="Pfam" id="PF00168">
    <property type="entry name" value="C2"/>
    <property type="match status" value="1"/>
</dbReference>
<accession>A0AAW1IX09</accession>
<dbReference type="GO" id="GO:0005509">
    <property type="term" value="F:calcium ion binding"/>
    <property type="evidence" value="ECO:0007669"/>
    <property type="project" value="TreeGrafter"/>
</dbReference>
<reference evidence="3 4" key="1">
    <citation type="journal article" date="2024" name="BMC Genomics">
        <title>De novo assembly and annotation of Popillia japonica's genome with initial clues to its potential as an invasive pest.</title>
        <authorList>
            <person name="Cucini C."/>
            <person name="Boschi S."/>
            <person name="Funari R."/>
            <person name="Cardaioli E."/>
            <person name="Iannotti N."/>
            <person name="Marturano G."/>
            <person name="Paoli F."/>
            <person name="Bruttini M."/>
            <person name="Carapelli A."/>
            <person name="Frati F."/>
            <person name="Nardi F."/>
        </authorList>
    </citation>
    <scope>NUCLEOTIDE SEQUENCE [LARGE SCALE GENOMIC DNA]</scope>
    <source>
        <strain evidence="3">DMR45628</strain>
    </source>
</reference>
<dbReference type="PANTHER" id="PTHR45761:SF1">
    <property type="entry name" value="EXTENDED SYNAPTOTAGMIN-LIKE PROTEIN 2, ISOFORM C"/>
    <property type="match status" value="1"/>
</dbReference>
<dbReference type="InterPro" id="IPR035892">
    <property type="entry name" value="C2_domain_sf"/>
</dbReference>
<evidence type="ECO:0000313" key="3">
    <source>
        <dbReference type="EMBL" id="KAK9694869.1"/>
    </source>
</evidence>
<dbReference type="SUPFAM" id="SSF49562">
    <property type="entry name" value="C2 domain (Calcium/lipid-binding domain, CaLB)"/>
    <property type="match status" value="1"/>
</dbReference>
<dbReference type="SMART" id="SM00239">
    <property type="entry name" value="C2"/>
    <property type="match status" value="1"/>
</dbReference>
<evidence type="ECO:0000256" key="1">
    <source>
        <dbReference type="SAM" id="MobiDB-lite"/>
    </source>
</evidence>
<feature type="domain" description="C2" evidence="2">
    <location>
        <begin position="58"/>
        <end position="181"/>
    </location>
</feature>
<evidence type="ECO:0000259" key="2">
    <source>
        <dbReference type="PROSITE" id="PS50004"/>
    </source>
</evidence>
<keyword evidence="4" id="KW-1185">Reference proteome</keyword>
<gene>
    <name evidence="3" type="ORF">QE152_g33249</name>
</gene>
<dbReference type="AlphaFoldDB" id="A0AAW1IX09"/>
<protein>
    <submittedName>
        <fullName evidence="3">C2 domain</fullName>
    </submittedName>
</protein>
<comment type="caution">
    <text evidence="3">The sequence shown here is derived from an EMBL/GenBank/DDBJ whole genome shotgun (WGS) entry which is preliminary data.</text>
</comment>
<feature type="region of interest" description="Disordered" evidence="1">
    <location>
        <begin position="1"/>
        <end position="56"/>
    </location>
</feature>
<dbReference type="Gene3D" id="2.60.40.150">
    <property type="entry name" value="C2 domain"/>
    <property type="match status" value="1"/>
</dbReference>
<dbReference type="PROSITE" id="PS50004">
    <property type="entry name" value="C2"/>
    <property type="match status" value="1"/>
</dbReference>
<name>A0AAW1IX09_POPJA</name>
<dbReference type="GO" id="GO:0005544">
    <property type="term" value="F:calcium-dependent phospholipid binding"/>
    <property type="evidence" value="ECO:0007669"/>
    <property type="project" value="TreeGrafter"/>
</dbReference>
<dbReference type="CDD" id="cd04030">
    <property type="entry name" value="C2C_KIAA1228"/>
    <property type="match status" value="1"/>
</dbReference>
<evidence type="ECO:0000313" key="4">
    <source>
        <dbReference type="Proteomes" id="UP001458880"/>
    </source>
</evidence>
<dbReference type="GO" id="GO:0061817">
    <property type="term" value="P:endoplasmic reticulum-plasma membrane tethering"/>
    <property type="evidence" value="ECO:0007669"/>
    <property type="project" value="InterPro"/>
</dbReference>
<sequence length="187" mass="20918">MKESSANVIAAESDNLPDDVEEKLTKETSPLISATPTSSPVGILHRTPSVTSSSGEAGLGRIQLTLRYSVPRQRLTVVVNQVANLPLKDPSNIPDPYVKLYLLPERAKDSKRKTSVIKDNCNPMFDEKFEYLISQGELNSQQLEVTVCTQKQLFYTSSNVMGQVIIDFSQWNLMQPLSSWFDLQPEK</sequence>
<dbReference type="GO" id="GO:0005789">
    <property type="term" value="C:endoplasmic reticulum membrane"/>
    <property type="evidence" value="ECO:0007669"/>
    <property type="project" value="TreeGrafter"/>
</dbReference>